<evidence type="ECO:0000313" key="1">
    <source>
        <dbReference type="EMBL" id="OLP99019.1"/>
    </source>
</evidence>
<keyword evidence="2" id="KW-1185">Reference proteome</keyword>
<dbReference type="AlphaFoldDB" id="A0A1Q9DV11"/>
<dbReference type="EMBL" id="LSRX01000377">
    <property type="protein sequence ID" value="OLP99019.1"/>
    <property type="molecule type" value="Genomic_DNA"/>
</dbReference>
<reference evidence="1 2" key="1">
    <citation type="submission" date="2016-02" db="EMBL/GenBank/DDBJ databases">
        <title>Genome analysis of coral dinoflagellate symbionts highlights evolutionary adaptations to a symbiotic lifestyle.</title>
        <authorList>
            <person name="Aranda M."/>
            <person name="Li Y."/>
            <person name="Liew Y.J."/>
            <person name="Baumgarten S."/>
            <person name="Simakov O."/>
            <person name="Wilson M."/>
            <person name="Piel J."/>
            <person name="Ashoor H."/>
            <person name="Bougouffa S."/>
            <person name="Bajic V.B."/>
            <person name="Ryu T."/>
            <person name="Ravasi T."/>
            <person name="Bayer T."/>
            <person name="Micklem G."/>
            <person name="Kim H."/>
            <person name="Bhak J."/>
            <person name="Lajeunesse T.C."/>
            <person name="Voolstra C.R."/>
        </authorList>
    </citation>
    <scope>NUCLEOTIDE SEQUENCE [LARGE SCALE GENOMIC DNA]</scope>
    <source>
        <strain evidence="1 2">CCMP2467</strain>
    </source>
</reference>
<name>A0A1Q9DV11_SYMMI</name>
<dbReference type="Proteomes" id="UP000186817">
    <property type="component" value="Unassembled WGS sequence"/>
</dbReference>
<dbReference type="OrthoDB" id="10288241at2759"/>
<sequence>MSTETGTLKVAALSPEAVEAAGGSVTVSAGETGAKVEMPAAILFQVEGESAATLQSEPLSINLRGEESQCNMCLLGREQEPMVKQESDRIVQHRGCADICFGVENILQLIMDAISNTPEASVNRCIRLAGAASSVMQSVVHVNQFVTQCVTSAPPDGKFTFTELVLCSLSFSESGAAASAC</sequence>
<accession>A0A1Q9DV11</accession>
<organism evidence="1 2">
    <name type="scientific">Symbiodinium microadriaticum</name>
    <name type="common">Dinoflagellate</name>
    <name type="synonym">Zooxanthella microadriatica</name>
    <dbReference type="NCBI Taxonomy" id="2951"/>
    <lineage>
        <taxon>Eukaryota</taxon>
        <taxon>Sar</taxon>
        <taxon>Alveolata</taxon>
        <taxon>Dinophyceae</taxon>
        <taxon>Suessiales</taxon>
        <taxon>Symbiodiniaceae</taxon>
        <taxon>Symbiodinium</taxon>
    </lineage>
</organism>
<protein>
    <submittedName>
        <fullName evidence="1">Uncharacterized protein</fullName>
    </submittedName>
</protein>
<comment type="caution">
    <text evidence="1">The sequence shown here is derived from an EMBL/GenBank/DDBJ whole genome shotgun (WGS) entry which is preliminary data.</text>
</comment>
<gene>
    <name evidence="1" type="ORF">AK812_SmicGene18473</name>
</gene>
<evidence type="ECO:0000313" key="2">
    <source>
        <dbReference type="Proteomes" id="UP000186817"/>
    </source>
</evidence>
<proteinExistence type="predicted"/>